<dbReference type="EMBL" id="JBBXMP010000022">
    <property type="protein sequence ID" value="KAL0067874.1"/>
    <property type="molecule type" value="Genomic_DNA"/>
</dbReference>
<proteinExistence type="predicted"/>
<evidence type="ECO:0000256" key="1">
    <source>
        <dbReference type="SAM" id="MobiDB-lite"/>
    </source>
</evidence>
<evidence type="ECO:0000313" key="3">
    <source>
        <dbReference type="EMBL" id="KAL0067874.1"/>
    </source>
</evidence>
<feature type="transmembrane region" description="Helical" evidence="2">
    <location>
        <begin position="102"/>
        <end position="122"/>
    </location>
</feature>
<gene>
    <name evidence="3" type="ORF">AAF712_005042</name>
</gene>
<keyword evidence="2" id="KW-1133">Transmembrane helix</keyword>
<feature type="compositionally biased region" description="Polar residues" evidence="1">
    <location>
        <begin position="30"/>
        <end position="41"/>
    </location>
</feature>
<evidence type="ECO:0000313" key="4">
    <source>
        <dbReference type="Proteomes" id="UP001437256"/>
    </source>
</evidence>
<keyword evidence="4" id="KW-1185">Reference proteome</keyword>
<name>A0ABR3A3J0_9AGAR</name>
<dbReference type="Proteomes" id="UP001437256">
    <property type="component" value="Unassembled WGS sequence"/>
</dbReference>
<feature type="compositionally biased region" description="Low complexity" evidence="1">
    <location>
        <begin position="48"/>
        <end position="59"/>
    </location>
</feature>
<protein>
    <submittedName>
        <fullName evidence="3">Uncharacterized protein</fullName>
    </submittedName>
</protein>
<reference evidence="3 4" key="1">
    <citation type="submission" date="2024-05" db="EMBL/GenBank/DDBJ databases">
        <title>A draft genome resource for the thread blight pathogen Marasmius tenuissimus strain MS-2.</title>
        <authorList>
            <person name="Yulfo-Soto G.E."/>
            <person name="Baruah I.K."/>
            <person name="Amoako-Attah I."/>
            <person name="Bukari Y."/>
            <person name="Meinhardt L.W."/>
            <person name="Bailey B.A."/>
            <person name="Cohen S.P."/>
        </authorList>
    </citation>
    <scope>NUCLEOTIDE SEQUENCE [LARGE SCALE GENOMIC DNA]</scope>
    <source>
        <strain evidence="3 4">MS-2</strain>
    </source>
</reference>
<evidence type="ECO:0000256" key="2">
    <source>
        <dbReference type="SAM" id="Phobius"/>
    </source>
</evidence>
<feature type="compositionally biased region" description="Basic and acidic residues" evidence="1">
    <location>
        <begin position="1"/>
        <end position="11"/>
    </location>
</feature>
<organism evidence="3 4">
    <name type="scientific">Marasmius tenuissimus</name>
    <dbReference type="NCBI Taxonomy" id="585030"/>
    <lineage>
        <taxon>Eukaryota</taxon>
        <taxon>Fungi</taxon>
        <taxon>Dikarya</taxon>
        <taxon>Basidiomycota</taxon>
        <taxon>Agaricomycotina</taxon>
        <taxon>Agaricomycetes</taxon>
        <taxon>Agaricomycetidae</taxon>
        <taxon>Agaricales</taxon>
        <taxon>Marasmiineae</taxon>
        <taxon>Marasmiaceae</taxon>
        <taxon>Marasmius</taxon>
    </lineage>
</organism>
<comment type="caution">
    <text evidence="3">The sequence shown here is derived from an EMBL/GenBank/DDBJ whole genome shotgun (WGS) entry which is preliminary data.</text>
</comment>
<keyword evidence="2" id="KW-0472">Membrane</keyword>
<keyword evidence="2" id="KW-0812">Transmembrane</keyword>
<feature type="region of interest" description="Disordered" evidence="1">
    <location>
        <begin position="1"/>
        <end position="66"/>
    </location>
</feature>
<accession>A0ABR3A3J0</accession>
<sequence>MHDDDEHWEEVPKEEEESESAQRVVPRAQGSRSSSPKTPSTIRRRVQTRTTFARTARAPAKQERRPLATEEWLDETTRLVKYTARYAFDVVGGGVHLLRKPLSFLFFLWLLAFILGMVSSQLKRAFQPLCIIPGISSSNFCAGGAQTPTRAKWADYSRLANAQTATFEELLDASVGGSALSLEVKKAEMATKDLSTLVRYSKLTSRDLIAEALDKFIEDARATGRGLQRLSSKTGGAVDSIMAVNNYALHTIEAAQANSVSRTIRLLVPFMKPNTQAVILQTFGEAMTVLSSTIHRLIVEAEVQLANLERLEEALSVLHELVHREDTSISAQKSEILSELWTKLGGNKRRIEGLDGHLTLLKNLGVYRKQALAHVVAALQTLRALSDDMEDMRERVTAPELVGESVPVDVHLRSISLGLERLKESRIKAKEREEEAVRKVLQLDEM</sequence>